<sequence length="414" mass="42152">MSVRHATMGAVSASSPWAAPRTQPDRCPGLLRPHQAADGALVRLRIPGGVISAAALTEVAAVATEFGDGQVRLTSRGNLQLRSVPVDAEGDVPAEMVDRIAAAGLLPSARHELVRNIVCSPLTGRVGGRADLRPLLAELDARLCASSELAALPGRFLFALDDGRGDVLPLAHDLGVLAVDAEYVRLSAAGAVGAPIPLHRAAGELLVLARRFLARRGAAWHVRELDGAPLIPDAGDPMLPLGGPLDFGRLTQVDGQGLLSLGVPLATLTADQVDAVATAATRSGSGMLVVTPWRGLLLPDLREDAAQPAAAGLILDPESPWRNISACAGAPGCVKAAAATRPVAALLAGTGCSASTPGVHVVACARRCGAPSGEHIQVLAGPSGFTVSGPSGRPDINCDAAHLAQVVARARNGS</sequence>
<dbReference type="STRING" id="1090615.SAMN04515671_0293"/>
<dbReference type="Proteomes" id="UP000198741">
    <property type="component" value="Chromosome I"/>
</dbReference>
<dbReference type="GO" id="GO:0046872">
    <property type="term" value="F:metal ion binding"/>
    <property type="evidence" value="ECO:0007669"/>
    <property type="project" value="UniProtKB-KW"/>
</dbReference>
<evidence type="ECO:0000256" key="4">
    <source>
        <dbReference type="ARBA" id="ARBA00023002"/>
    </source>
</evidence>
<evidence type="ECO:0000256" key="6">
    <source>
        <dbReference type="ARBA" id="ARBA00023014"/>
    </source>
</evidence>
<dbReference type="InterPro" id="IPR051329">
    <property type="entry name" value="NIR_SIR_4Fe-4S"/>
</dbReference>
<feature type="domain" description="Nitrite/Sulfite reductase ferredoxin-like" evidence="8">
    <location>
        <begin position="36"/>
        <end position="88"/>
    </location>
</feature>
<evidence type="ECO:0000259" key="8">
    <source>
        <dbReference type="Pfam" id="PF03460"/>
    </source>
</evidence>
<dbReference type="Pfam" id="PF03460">
    <property type="entry name" value="NIR_SIR_ferr"/>
    <property type="match status" value="2"/>
</dbReference>
<dbReference type="SUPFAM" id="SSF55124">
    <property type="entry name" value="Nitrite/Sulfite reductase N-terminal domain-like"/>
    <property type="match status" value="2"/>
</dbReference>
<dbReference type="InterPro" id="IPR036136">
    <property type="entry name" value="Nit/Sulf_reduc_fer-like_dom_sf"/>
</dbReference>
<feature type="domain" description="Nitrite/Sulfite reductase ferredoxin-like" evidence="8">
    <location>
        <begin position="258"/>
        <end position="313"/>
    </location>
</feature>
<keyword evidence="6" id="KW-0411">Iron-sulfur</keyword>
<organism evidence="9 10">
    <name type="scientific">Nakamurella panacisegetis</name>
    <dbReference type="NCBI Taxonomy" id="1090615"/>
    <lineage>
        <taxon>Bacteria</taxon>
        <taxon>Bacillati</taxon>
        <taxon>Actinomycetota</taxon>
        <taxon>Actinomycetes</taxon>
        <taxon>Nakamurellales</taxon>
        <taxon>Nakamurellaceae</taxon>
        <taxon>Nakamurella</taxon>
    </lineage>
</organism>
<dbReference type="PANTHER" id="PTHR32439:SF9">
    <property type="entry name" value="BLR3264 PROTEIN"/>
    <property type="match status" value="1"/>
</dbReference>
<keyword evidence="2" id="KW-0349">Heme</keyword>
<accession>A0A1H0I001</accession>
<dbReference type="PANTHER" id="PTHR32439">
    <property type="entry name" value="FERREDOXIN--NITRITE REDUCTASE, CHLOROPLASTIC"/>
    <property type="match status" value="1"/>
</dbReference>
<keyword evidence="1" id="KW-0004">4Fe-4S</keyword>
<evidence type="ECO:0000256" key="5">
    <source>
        <dbReference type="ARBA" id="ARBA00023004"/>
    </source>
</evidence>
<dbReference type="GO" id="GO:0051539">
    <property type="term" value="F:4 iron, 4 sulfur cluster binding"/>
    <property type="evidence" value="ECO:0007669"/>
    <property type="project" value="UniProtKB-KW"/>
</dbReference>
<name>A0A1H0I001_9ACTN</name>
<dbReference type="EMBL" id="LT629710">
    <property type="protein sequence ID" value="SDO24786.1"/>
    <property type="molecule type" value="Genomic_DNA"/>
</dbReference>
<evidence type="ECO:0000256" key="2">
    <source>
        <dbReference type="ARBA" id="ARBA00022617"/>
    </source>
</evidence>
<evidence type="ECO:0000313" key="9">
    <source>
        <dbReference type="EMBL" id="SDO24786.1"/>
    </source>
</evidence>
<dbReference type="Gene3D" id="3.90.480.20">
    <property type="match status" value="2"/>
</dbReference>
<keyword evidence="5" id="KW-0408">Iron</keyword>
<dbReference type="InterPro" id="IPR005117">
    <property type="entry name" value="NiRdtase/SiRdtase_haem-b_fer"/>
</dbReference>
<protein>
    <submittedName>
        <fullName evidence="9">Precorrin-3B synthase</fullName>
    </submittedName>
</protein>
<dbReference type="InterPro" id="IPR045854">
    <property type="entry name" value="NO2/SO3_Rdtase_4Fe4S_sf"/>
</dbReference>
<gene>
    <name evidence="9" type="ORF">SAMN04515671_0293</name>
</gene>
<dbReference type="SUPFAM" id="SSF56014">
    <property type="entry name" value="Nitrite and sulphite reductase 4Fe-4S domain-like"/>
    <property type="match status" value="1"/>
</dbReference>
<evidence type="ECO:0000313" key="10">
    <source>
        <dbReference type="Proteomes" id="UP000198741"/>
    </source>
</evidence>
<feature type="region of interest" description="Disordered" evidence="7">
    <location>
        <begin position="1"/>
        <end position="28"/>
    </location>
</feature>
<keyword evidence="3" id="KW-0479">Metal-binding</keyword>
<proteinExistence type="predicted"/>
<dbReference type="GO" id="GO:0016491">
    <property type="term" value="F:oxidoreductase activity"/>
    <property type="evidence" value="ECO:0007669"/>
    <property type="project" value="UniProtKB-KW"/>
</dbReference>
<evidence type="ECO:0000256" key="3">
    <source>
        <dbReference type="ARBA" id="ARBA00022723"/>
    </source>
</evidence>
<evidence type="ECO:0000256" key="1">
    <source>
        <dbReference type="ARBA" id="ARBA00022485"/>
    </source>
</evidence>
<keyword evidence="10" id="KW-1185">Reference proteome</keyword>
<reference evidence="9 10" key="1">
    <citation type="submission" date="2016-10" db="EMBL/GenBank/DDBJ databases">
        <authorList>
            <person name="de Groot N.N."/>
        </authorList>
    </citation>
    <scope>NUCLEOTIDE SEQUENCE [LARGE SCALE GENOMIC DNA]</scope>
    <source>
        <strain evidence="10">P4-7,KCTC 19426,CECT 7604</strain>
    </source>
</reference>
<keyword evidence="4" id="KW-0560">Oxidoreductase</keyword>
<dbReference type="AlphaFoldDB" id="A0A1H0I001"/>
<evidence type="ECO:0000256" key="7">
    <source>
        <dbReference type="SAM" id="MobiDB-lite"/>
    </source>
</evidence>